<comment type="caution">
    <text evidence="1">The sequence shown here is derived from an EMBL/GenBank/DDBJ whole genome shotgun (WGS) entry which is preliminary data.</text>
</comment>
<evidence type="ECO:0000313" key="1">
    <source>
        <dbReference type="EMBL" id="CAD2207520.1"/>
    </source>
</evidence>
<proteinExistence type="predicted"/>
<protein>
    <submittedName>
        <fullName evidence="1">Uncharacterized protein</fullName>
    </submittedName>
</protein>
<dbReference type="AlphaFoldDB" id="A0A6V7Y764"/>
<evidence type="ECO:0000313" key="2">
    <source>
        <dbReference type="Proteomes" id="UP000580250"/>
    </source>
</evidence>
<reference evidence="1 2" key="1">
    <citation type="submission" date="2020-08" db="EMBL/GenBank/DDBJ databases">
        <authorList>
            <person name="Koutsovoulos G."/>
            <person name="Danchin GJ E."/>
        </authorList>
    </citation>
    <scope>NUCLEOTIDE SEQUENCE [LARGE SCALE GENOMIC DNA]</scope>
</reference>
<dbReference type="Proteomes" id="UP000580250">
    <property type="component" value="Unassembled WGS sequence"/>
</dbReference>
<organism evidence="1 2">
    <name type="scientific">Meloidogyne enterolobii</name>
    <name type="common">Root-knot nematode worm</name>
    <name type="synonym">Meloidogyne mayaguensis</name>
    <dbReference type="NCBI Taxonomy" id="390850"/>
    <lineage>
        <taxon>Eukaryota</taxon>
        <taxon>Metazoa</taxon>
        <taxon>Ecdysozoa</taxon>
        <taxon>Nematoda</taxon>
        <taxon>Chromadorea</taxon>
        <taxon>Rhabditida</taxon>
        <taxon>Tylenchina</taxon>
        <taxon>Tylenchomorpha</taxon>
        <taxon>Tylenchoidea</taxon>
        <taxon>Meloidogynidae</taxon>
        <taxon>Meloidogyninae</taxon>
        <taxon>Meloidogyne</taxon>
    </lineage>
</organism>
<name>A0A6V7Y764_MELEN</name>
<sequence>MSLAKLIENQKIIKIHEHFKTTTKFHLTKGIFEYVIISDFSDIKNIMRIIIQNCIEKTIGEGIKNKIEPDTLGCIVSCDLFYDDVCSPICEMSNNNTLDDILDGIIGKAYLLRGEPFTVTVTGVNVKGLPKRTSFNNV</sequence>
<dbReference type="EMBL" id="CAJEWN010003396">
    <property type="protein sequence ID" value="CAD2207520.1"/>
    <property type="molecule type" value="Genomic_DNA"/>
</dbReference>
<gene>
    <name evidence="1" type="ORF">MENT_LOCUS61458</name>
</gene>
<accession>A0A6V7Y764</accession>